<accession>A0A9E9L9Y5</accession>
<name>A0A9E9L9Y5_9BURK</name>
<dbReference type="EMBL" id="CP098251">
    <property type="protein sequence ID" value="WAV90441.1"/>
    <property type="molecule type" value="Genomic_DNA"/>
</dbReference>
<dbReference type="InterPro" id="IPR021508">
    <property type="entry name" value="Gp17-like"/>
</dbReference>
<proteinExistence type="predicted"/>
<protein>
    <submittedName>
        <fullName evidence="1">DUF3168 domain-containing protein</fullName>
    </submittedName>
</protein>
<dbReference type="AlphaFoldDB" id="A0A9E9L9Y5"/>
<reference evidence="1" key="1">
    <citation type="journal article" date="2022" name="Front. Microbiol.">
        <title>New perspectives on an old grouping: The genomic and phenotypic variability of Oxalobacter formigenes and the implications for calcium oxalate stone prevention.</title>
        <authorList>
            <person name="Chmiel J.A."/>
            <person name="Carr C."/>
            <person name="Stuivenberg G.A."/>
            <person name="Venema R."/>
            <person name="Chanyi R.M."/>
            <person name="Al K.F."/>
            <person name="Giguere D."/>
            <person name="Say H."/>
            <person name="Akouris P.P."/>
            <person name="Dominguez Romero S.A."/>
            <person name="Kwong A."/>
            <person name="Tai V."/>
            <person name="Koval S.F."/>
            <person name="Razvi H."/>
            <person name="Bjazevic J."/>
            <person name="Burton J.P."/>
        </authorList>
    </citation>
    <scope>NUCLEOTIDE SEQUENCE</scope>
    <source>
        <strain evidence="1">OxK</strain>
    </source>
</reference>
<dbReference type="Pfam" id="PF11367">
    <property type="entry name" value="Tail_completion_gp17"/>
    <property type="match status" value="1"/>
</dbReference>
<evidence type="ECO:0000313" key="1">
    <source>
        <dbReference type="EMBL" id="WAV90441.1"/>
    </source>
</evidence>
<dbReference type="Proteomes" id="UP001164819">
    <property type="component" value="Chromosome"/>
</dbReference>
<dbReference type="RefSeq" id="WP_269282326.1">
    <property type="nucleotide sequence ID" value="NZ_CP098251.1"/>
</dbReference>
<organism evidence="1">
    <name type="scientific">Oxalobacter aliiformigenes</name>
    <dbReference type="NCBI Taxonomy" id="2946593"/>
    <lineage>
        <taxon>Bacteria</taxon>
        <taxon>Pseudomonadati</taxon>
        <taxon>Pseudomonadota</taxon>
        <taxon>Betaproteobacteria</taxon>
        <taxon>Burkholderiales</taxon>
        <taxon>Oxalobacteraceae</taxon>
        <taxon>Oxalobacter</taxon>
    </lineage>
</organism>
<sequence length="115" mass="12889">MNIQKEFENRVKMCCEERVYANAAPSGAQTPYLTYFRQSAAPATLDMDGSSVLTRTLLQVDSCGSTYDEAVTLAGSVRQAIEGWEREYGVQLEKDVFEVETGLHHVVMEISVWHP</sequence>
<gene>
    <name evidence="1" type="ORF">NB646_06080</name>
</gene>